<evidence type="ECO:0000256" key="1">
    <source>
        <dbReference type="ARBA" id="ARBA00023015"/>
    </source>
</evidence>
<gene>
    <name evidence="5" type="ORF">CVIC8964_0044</name>
</gene>
<dbReference type="Proteomes" id="UP000194265">
    <property type="component" value="Chromosome"/>
</dbReference>
<dbReference type="SUPFAM" id="SSF51206">
    <property type="entry name" value="cAMP-binding domain-like"/>
    <property type="match status" value="1"/>
</dbReference>
<dbReference type="InterPro" id="IPR036388">
    <property type="entry name" value="WH-like_DNA-bd_sf"/>
</dbReference>
<proteinExistence type="predicted"/>
<keyword evidence="2" id="KW-0238">DNA-binding</keyword>
<dbReference type="PROSITE" id="PS51063">
    <property type="entry name" value="HTH_CRP_2"/>
    <property type="match status" value="1"/>
</dbReference>
<dbReference type="SMART" id="SM00419">
    <property type="entry name" value="HTH_CRP"/>
    <property type="match status" value="1"/>
</dbReference>
<feature type="domain" description="HTH crp-type" evidence="4">
    <location>
        <begin position="131"/>
        <end position="202"/>
    </location>
</feature>
<name>A0A1X9SYY6_9BACT</name>
<dbReference type="InterPro" id="IPR014710">
    <property type="entry name" value="RmlC-like_jellyroll"/>
</dbReference>
<dbReference type="GO" id="GO:0006355">
    <property type="term" value="P:regulation of DNA-templated transcription"/>
    <property type="evidence" value="ECO:0007669"/>
    <property type="project" value="InterPro"/>
</dbReference>
<dbReference type="RefSeq" id="WP_180382982.1">
    <property type="nucleotide sequence ID" value="NZ_CP018791.1"/>
</dbReference>
<reference evidence="5 6" key="1">
    <citation type="journal article" date="2017" name="Genome Biol. Evol.">
        <title>Comparative Genomic Analysis Identifies a Campylobacter Clade Deficient in Selenium Metabolism.</title>
        <authorList>
            <person name="Miller W.G."/>
            <person name="Yee E."/>
            <person name="Lopes B.S."/>
            <person name="Chapman M.H."/>
            <person name="Huynh S."/>
            <person name="Bono J.L."/>
            <person name="Parker C.T."/>
            <person name="Strachan N.J.C."/>
            <person name="Forbes K.J."/>
        </authorList>
    </citation>
    <scope>NUCLEOTIDE SEQUENCE [LARGE SCALE GENOMIC DNA]</scope>
    <source>
        <strain evidence="5 6">RM8964</strain>
    </source>
</reference>
<dbReference type="Pfam" id="PF13545">
    <property type="entry name" value="HTH_Crp_2"/>
    <property type="match status" value="1"/>
</dbReference>
<dbReference type="Gene3D" id="2.60.120.10">
    <property type="entry name" value="Jelly Rolls"/>
    <property type="match status" value="1"/>
</dbReference>
<evidence type="ECO:0000256" key="2">
    <source>
        <dbReference type="ARBA" id="ARBA00023125"/>
    </source>
</evidence>
<evidence type="ECO:0000259" key="4">
    <source>
        <dbReference type="PROSITE" id="PS51063"/>
    </source>
</evidence>
<sequence length="202" mass="23060">MNISRFDQDNYADFELLSSEDLALFRQIKYNKSELVYAQNIKFIILKSGHAKLSYISGINEFIINFISKGSIVLVDKDSVLEFLSDSETMELNLCDIKELFENEKFSMAMINSLIRTTIMTRQIVTDIVFGSLESRIINFLDNLANEQHTMVRDKKLVEIPFSIATLSNLLGAQRQSVSTIFNKLIKSGKLSKYGKNSYIIS</sequence>
<evidence type="ECO:0000313" key="5">
    <source>
        <dbReference type="EMBL" id="ARR01494.1"/>
    </source>
</evidence>
<keyword evidence="1" id="KW-0805">Transcription regulation</keyword>
<dbReference type="SUPFAM" id="SSF46785">
    <property type="entry name" value="Winged helix' DNA-binding domain"/>
    <property type="match status" value="1"/>
</dbReference>
<dbReference type="InterPro" id="IPR012318">
    <property type="entry name" value="HTH_CRP"/>
</dbReference>
<dbReference type="Gene3D" id="1.10.10.10">
    <property type="entry name" value="Winged helix-like DNA-binding domain superfamily/Winged helix DNA-binding domain"/>
    <property type="match status" value="1"/>
</dbReference>
<accession>A0A1X9SYY6</accession>
<protein>
    <submittedName>
        <fullName evidence="5">Transcriptional regulator, Crp family</fullName>
    </submittedName>
</protein>
<dbReference type="InterPro" id="IPR018490">
    <property type="entry name" value="cNMP-bd_dom_sf"/>
</dbReference>
<dbReference type="InterPro" id="IPR036390">
    <property type="entry name" value="WH_DNA-bd_sf"/>
</dbReference>
<dbReference type="STRING" id="1660074.CVIC8964_0044"/>
<keyword evidence="3" id="KW-0804">Transcription</keyword>
<evidence type="ECO:0000313" key="6">
    <source>
        <dbReference type="Proteomes" id="UP000194265"/>
    </source>
</evidence>
<organism evidence="5 6">
    <name type="scientific">Campylobacter vicugnae</name>
    <dbReference type="NCBI Taxonomy" id="1660076"/>
    <lineage>
        <taxon>Bacteria</taxon>
        <taxon>Pseudomonadati</taxon>
        <taxon>Campylobacterota</taxon>
        <taxon>Epsilonproteobacteria</taxon>
        <taxon>Campylobacterales</taxon>
        <taxon>Campylobacteraceae</taxon>
        <taxon>Campylobacter</taxon>
    </lineage>
</organism>
<evidence type="ECO:0000256" key="3">
    <source>
        <dbReference type="ARBA" id="ARBA00023163"/>
    </source>
</evidence>
<dbReference type="AlphaFoldDB" id="A0A1X9SYY6"/>
<dbReference type="GO" id="GO:0003677">
    <property type="term" value="F:DNA binding"/>
    <property type="evidence" value="ECO:0007669"/>
    <property type="project" value="UniProtKB-KW"/>
</dbReference>
<dbReference type="EMBL" id="CP018791">
    <property type="protein sequence ID" value="ARR01494.1"/>
    <property type="molecule type" value="Genomic_DNA"/>
</dbReference>